<accession>A0A4R5AEF5</accession>
<dbReference type="EMBL" id="SMLB01000014">
    <property type="protein sequence ID" value="TDD69519.1"/>
    <property type="molecule type" value="Genomic_DNA"/>
</dbReference>
<feature type="domain" description="WYL" evidence="3">
    <location>
        <begin position="235"/>
        <end position="300"/>
    </location>
</feature>
<reference evidence="4 5" key="1">
    <citation type="submission" date="2019-02" db="EMBL/GenBank/DDBJ databases">
        <title>Draft genome sequences of novel Actinobacteria.</title>
        <authorList>
            <person name="Sahin N."/>
            <person name="Ay H."/>
            <person name="Saygin H."/>
        </authorList>
    </citation>
    <scope>NUCLEOTIDE SEQUENCE [LARGE SCALE GENOMIC DNA]</scope>
    <source>
        <strain evidence="4 5">8K307</strain>
    </source>
</reference>
<evidence type="ECO:0000259" key="3">
    <source>
        <dbReference type="Pfam" id="PF13280"/>
    </source>
</evidence>
<protein>
    <submittedName>
        <fullName evidence="4">WYL domain-containing protein</fullName>
    </submittedName>
</protein>
<dbReference type="PROSITE" id="PS52050">
    <property type="entry name" value="WYL"/>
    <property type="match status" value="1"/>
</dbReference>
<proteinExistence type="predicted"/>
<comment type="caution">
    <text evidence="4">The sequence shown here is derived from an EMBL/GenBank/DDBJ whole genome shotgun (WGS) entry which is preliminary data.</text>
</comment>
<evidence type="ECO:0000313" key="5">
    <source>
        <dbReference type="Proteomes" id="UP000295217"/>
    </source>
</evidence>
<gene>
    <name evidence="4" type="ORF">E1262_12825</name>
</gene>
<name>A0A4R5AEF5_9ACTN</name>
<sequence length="322" mass="34134">MTQHDHRGLTSDLAVGDQQLIMGVRPGRRSPARGGPAMGSQGQATAQHDSTDAPSRLPRMRRPAETPSASRRAPSASRPAPGGAPPAPGDATGRASRTTRLDSLARELHAAGRQGRTSSWLAERLGVSARTVKRDVIALQQAGVPIRASSGPQGGYVIDQSGQRALSLTPDEALAIVVGLQAVPDQPFAAAGSSAAAKVLRAVAPDRRADVTAVAQRIWIRPGEPEPPHDDAVRTVLADAIRDHRVVLLDHAPAGATGTVTEQVEPLGFAHSRGAWFVLVWSREADAGRWFQLDHVTAAQPTHETFEPRDVREIFRPVPAAD</sequence>
<feature type="region of interest" description="Disordered" evidence="1">
    <location>
        <begin position="1"/>
        <end position="97"/>
    </location>
</feature>
<organism evidence="4 5">
    <name type="scientific">Jiangella aurantiaca</name>
    <dbReference type="NCBI Taxonomy" id="2530373"/>
    <lineage>
        <taxon>Bacteria</taxon>
        <taxon>Bacillati</taxon>
        <taxon>Actinomycetota</taxon>
        <taxon>Actinomycetes</taxon>
        <taxon>Jiangellales</taxon>
        <taxon>Jiangellaceae</taxon>
        <taxon>Jiangella</taxon>
    </lineage>
</organism>
<dbReference type="InterPro" id="IPR013196">
    <property type="entry name" value="HTH_11"/>
</dbReference>
<dbReference type="Gene3D" id="1.10.10.10">
    <property type="entry name" value="Winged helix-like DNA-binding domain superfamily/Winged helix DNA-binding domain"/>
    <property type="match status" value="1"/>
</dbReference>
<dbReference type="InterPro" id="IPR026881">
    <property type="entry name" value="WYL_dom"/>
</dbReference>
<dbReference type="InterPro" id="IPR036388">
    <property type="entry name" value="WH-like_DNA-bd_sf"/>
</dbReference>
<feature type="domain" description="Helix-turn-helix type 11" evidence="2">
    <location>
        <begin position="110"/>
        <end position="156"/>
    </location>
</feature>
<dbReference type="PANTHER" id="PTHR34580:SF1">
    <property type="entry name" value="PROTEIN PAFC"/>
    <property type="match status" value="1"/>
</dbReference>
<dbReference type="InterPro" id="IPR036390">
    <property type="entry name" value="WH_DNA-bd_sf"/>
</dbReference>
<feature type="compositionally biased region" description="Low complexity" evidence="1">
    <location>
        <begin position="65"/>
        <end position="81"/>
    </location>
</feature>
<dbReference type="SUPFAM" id="SSF46785">
    <property type="entry name" value="Winged helix' DNA-binding domain"/>
    <property type="match status" value="1"/>
</dbReference>
<evidence type="ECO:0000256" key="1">
    <source>
        <dbReference type="SAM" id="MobiDB-lite"/>
    </source>
</evidence>
<dbReference type="AlphaFoldDB" id="A0A4R5AEF5"/>
<dbReference type="OrthoDB" id="3171994at2"/>
<dbReference type="Proteomes" id="UP000295217">
    <property type="component" value="Unassembled WGS sequence"/>
</dbReference>
<evidence type="ECO:0000313" key="4">
    <source>
        <dbReference type="EMBL" id="TDD69519.1"/>
    </source>
</evidence>
<dbReference type="InterPro" id="IPR051534">
    <property type="entry name" value="CBASS_pafABC_assoc_protein"/>
</dbReference>
<dbReference type="Pfam" id="PF13280">
    <property type="entry name" value="WYL"/>
    <property type="match status" value="1"/>
</dbReference>
<dbReference type="PANTHER" id="PTHR34580">
    <property type="match status" value="1"/>
</dbReference>
<evidence type="ECO:0000259" key="2">
    <source>
        <dbReference type="Pfam" id="PF08279"/>
    </source>
</evidence>
<dbReference type="Pfam" id="PF08279">
    <property type="entry name" value="HTH_11"/>
    <property type="match status" value="1"/>
</dbReference>
<keyword evidence="5" id="KW-1185">Reference proteome</keyword>